<comment type="caution">
    <text evidence="1">The sequence shown here is derived from an EMBL/GenBank/DDBJ whole genome shotgun (WGS) entry which is preliminary data.</text>
</comment>
<dbReference type="Proteomes" id="UP001497680">
    <property type="component" value="Unassembled WGS sequence"/>
</dbReference>
<gene>
    <name evidence="1" type="ORF">F4821DRAFT_261981</name>
</gene>
<sequence>MFGRTIARAAHGTRLLRNRNRSDVVRWYSAVNDIGASLPLAGYRVLDMTRVLAGPYCTQILGDLGAEVIKIEHPTRGDDTRAWGPPYATYREGSDLEGPGESAYFLGVNRNKKSLGLSFQHAEGVEILHKLAAKCDILVENYLPGTLKKYGMDFETLHKINPGLIYASITGYGQTGPYSQRAGYDVMVEAEFGLMHITGNRDGPPVKVGVAVTDLTTGLYTSNSIMAALLSRAKTGRGQHIDVALSDCQTATLANIASSCLISGKKDSGRWGTAHPSIVPYKSFKTKDGDILFGGGNDRLFGILCDGLGRPEWKTDSKYSINSQRVANRVELEDEIEKVSVQKTTQEWLEVFEGKGMPYAAVNDVQGALNHEHSKARNMVVELEHEQCGPIKLVNTPVKYSETKPSIRSAPPTLGQHTDEVLVEVLGLEAAIHSASSIRHAIMDSGKENDGDALTAPAEAAAPTTQTAQPLAQLPTPALNLRAASPAPSTTSSSGRPPYMPQFSAATQMILKRINSRGSSSSVLSSASSVAAAKDSVDKSSYEDARRRLIMKMNTSLTLPMPTPLQTSTSNSQNPSTGASTLRMPISDAFQLRTPAPLKTMATAKQSAQKASAQKTKNKAQRGTKRKRGRNNEEDDVLSSLSELSDSEEALAAATANPAAATKESPAIPTMTKSGRQVQKPSQYNPSQQSARDASSQKRKNYGKRTPEQALCKVCTRGLSPAKNQIVFCDGCNCCWHQMCHDPYIDDDFVSNESRSWYCRGCVAKREKHLARKKTVESFKGASWAAKSAEQKRSYLSGVPHAQLVNMIMYSTELHPDLPIFPVNEPRRGGTQGGRSSYGSPRIKVDSSVNVGPALYSSKVSTPDSHLLGGVGKGNSKAAPDGQATRESSTDSVPPAWPKVGKGCLAGLEMDEDDLRDDNDYEAFSVTTYDSKGNKIMVNGVPV</sequence>
<reference evidence="1 2" key="1">
    <citation type="journal article" date="2022" name="New Phytol.">
        <title>Ecological generalism drives hyperdiversity of secondary metabolite gene clusters in xylarialean endophytes.</title>
        <authorList>
            <person name="Franco M.E.E."/>
            <person name="Wisecaver J.H."/>
            <person name="Arnold A.E."/>
            <person name="Ju Y.M."/>
            <person name="Slot J.C."/>
            <person name="Ahrendt S."/>
            <person name="Moore L.P."/>
            <person name="Eastman K.E."/>
            <person name="Scott K."/>
            <person name="Konkel Z."/>
            <person name="Mondo S.J."/>
            <person name="Kuo A."/>
            <person name="Hayes R.D."/>
            <person name="Haridas S."/>
            <person name="Andreopoulos B."/>
            <person name="Riley R."/>
            <person name="LaButti K."/>
            <person name="Pangilinan J."/>
            <person name="Lipzen A."/>
            <person name="Amirebrahimi M."/>
            <person name="Yan J."/>
            <person name="Adam C."/>
            <person name="Keymanesh K."/>
            <person name="Ng V."/>
            <person name="Louie K."/>
            <person name="Northen T."/>
            <person name="Drula E."/>
            <person name="Henrissat B."/>
            <person name="Hsieh H.M."/>
            <person name="Youens-Clark K."/>
            <person name="Lutzoni F."/>
            <person name="Miadlikowska J."/>
            <person name="Eastwood D.C."/>
            <person name="Hamelin R.C."/>
            <person name="Grigoriev I.V."/>
            <person name="U'Ren J.M."/>
        </authorList>
    </citation>
    <scope>NUCLEOTIDE SEQUENCE [LARGE SCALE GENOMIC DNA]</scope>
    <source>
        <strain evidence="1 2">ER1909</strain>
    </source>
</reference>
<organism evidence="1 2">
    <name type="scientific">Hypoxylon rubiginosum</name>
    <dbReference type="NCBI Taxonomy" id="110542"/>
    <lineage>
        <taxon>Eukaryota</taxon>
        <taxon>Fungi</taxon>
        <taxon>Dikarya</taxon>
        <taxon>Ascomycota</taxon>
        <taxon>Pezizomycotina</taxon>
        <taxon>Sordariomycetes</taxon>
        <taxon>Xylariomycetidae</taxon>
        <taxon>Xylariales</taxon>
        <taxon>Hypoxylaceae</taxon>
        <taxon>Hypoxylon</taxon>
    </lineage>
</organism>
<name>A0ACC0CVJ9_9PEZI</name>
<dbReference type="EMBL" id="MU394337">
    <property type="protein sequence ID" value="KAI6084461.1"/>
    <property type="molecule type" value="Genomic_DNA"/>
</dbReference>
<accession>A0ACC0CVJ9</accession>
<protein>
    <submittedName>
        <fullName evidence="1">CoA-transferase family III domain-containing protein</fullName>
    </submittedName>
</protein>
<keyword evidence="2" id="KW-1185">Reference proteome</keyword>
<proteinExistence type="predicted"/>
<evidence type="ECO:0000313" key="1">
    <source>
        <dbReference type="EMBL" id="KAI6084461.1"/>
    </source>
</evidence>
<evidence type="ECO:0000313" key="2">
    <source>
        <dbReference type="Proteomes" id="UP001497680"/>
    </source>
</evidence>